<dbReference type="InterPro" id="IPR032675">
    <property type="entry name" value="LRR_dom_sf"/>
</dbReference>
<evidence type="ECO:0000256" key="1">
    <source>
        <dbReference type="SAM" id="MobiDB-lite"/>
    </source>
</evidence>
<feature type="region of interest" description="Disordered" evidence="1">
    <location>
        <begin position="655"/>
        <end position="692"/>
    </location>
</feature>
<dbReference type="AlphaFoldDB" id="A0A9P3HHR3"/>
<dbReference type="OrthoDB" id="2354158at2759"/>
<reference evidence="2" key="1">
    <citation type="submission" date="2021-11" db="EMBL/GenBank/DDBJ databases">
        <authorList>
            <person name="Herlambang A."/>
            <person name="Guo Y."/>
            <person name="Takashima Y."/>
            <person name="Nishizawa T."/>
        </authorList>
    </citation>
    <scope>NUCLEOTIDE SEQUENCE</scope>
    <source>
        <strain evidence="2">E1425</strain>
    </source>
</reference>
<sequence length="822" mass="91455">MRAPGISSEDDSLFQFDDDTGLYGEHGQDYIDCDDDTSQDEQEDPCDSSINIYSEDDDAYLLGDSTVNSLQQPELDLGPFSTPGRRQQDVNSKNWTRALQRRLSTLGRMVERGTTLGQAKAAPQPLSPPNAESVKRVAPTRLMTDYLAHYTEHDHPHLVRILPSICPSVPPECFDQLLSCSPALAAASSQPSFLSGSLGSISHNPVMSLFHSSNSHSRNLERAHAVRCRVERELLQHAPQRIRSLSISAPRIEAVLPVRSFDQHSVHGKEQAQQDLSPIASLTSTFVSLLSSSPFTGTSMAETSPASTPISFSTPSTWSLMSMRSTKSSSSSASSSPSTSSGASTMSVDSISWDNMPRLCQLRHLHRIELFDIHFAFDVDVVVEFLKAHDQAYHTIRELKIGGPDDVGKSTHPELIRVIQSVRTLKVLDMIEWREATKYLDMIPTRHLESLLLGTVRMAGNVAEELQNGATIQDAPMDAETNASPGSVSEPLCHPQIQALQQCRHLKELKMPVLIDGLLEWAVQERAKRIERAVCTGPRSCSRPFLYSLASRWDDGPRPVRLERVNLSGTSSGPLTSTLIHVMDAFRDSVHTLQGTSWVDSTEVLFSQQSLGWTWMLPRLEVLDLQGDVAHQFLLRSLQFCPQLRILRLSLPHSVRPSRTSGEQVPHYPDHYNPEAGSTLAEETEDSRPTDMSCTLSDLFEEGGSCGGSSGRNERQRRVKKNGSCLSQIQELKLAGNWGLCDETLERMMRSMPRLRRLALLRCEGERRLTARGLIRGLCCLRERVQNLEVSQAWQGELEMAFGSERGSSEVVLPVEIVYHFW</sequence>
<dbReference type="SUPFAM" id="SSF52047">
    <property type="entry name" value="RNI-like"/>
    <property type="match status" value="1"/>
</dbReference>
<organism evidence="2 3">
    <name type="scientific">Entomortierella parvispora</name>
    <dbReference type="NCBI Taxonomy" id="205924"/>
    <lineage>
        <taxon>Eukaryota</taxon>
        <taxon>Fungi</taxon>
        <taxon>Fungi incertae sedis</taxon>
        <taxon>Mucoromycota</taxon>
        <taxon>Mortierellomycotina</taxon>
        <taxon>Mortierellomycetes</taxon>
        <taxon>Mortierellales</taxon>
        <taxon>Mortierellaceae</taxon>
        <taxon>Entomortierella</taxon>
    </lineage>
</organism>
<accession>A0A9P3HHR3</accession>
<dbReference type="Proteomes" id="UP000827284">
    <property type="component" value="Unassembled WGS sequence"/>
</dbReference>
<protein>
    <submittedName>
        <fullName evidence="2">Uncharacterized protein</fullName>
    </submittedName>
</protein>
<feature type="region of interest" description="Disordered" evidence="1">
    <location>
        <begin position="1"/>
        <end position="47"/>
    </location>
</feature>
<reference evidence="2" key="2">
    <citation type="journal article" date="2022" name="Microbiol. Resour. Announc.">
        <title>Whole-Genome Sequence of Entomortierella parvispora E1425, a Mucoromycotan Fungus Associated with Burkholderiaceae-Related Endosymbiotic Bacteria.</title>
        <authorList>
            <person name="Herlambang A."/>
            <person name="Guo Y."/>
            <person name="Takashima Y."/>
            <person name="Narisawa K."/>
            <person name="Ohta H."/>
            <person name="Nishizawa T."/>
        </authorList>
    </citation>
    <scope>NUCLEOTIDE SEQUENCE</scope>
    <source>
        <strain evidence="2">E1425</strain>
    </source>
</reference>
<dbReference type="EMBL" id="BQFW01000012">
    <property type="protein sequence ID" value="GJJ76547.1"/>
    <property type="molecule type" value="Genomic_DNA"/>
</dbReference>
<feature type="region of interest" description="Disordered" evidence="1">
    <location>
        <begin position="71"/>
        <end position="91"/>
    </location>
</feature>
<proteinExistence type="predicted"/>
<comment type="caution">
    <text evidence="2">The sequence shown here is derived from an EMBL/GenBank/DDBJ whole genome shotgun (WGS) entry which is preliminary data.</text>
</comment>
<name>A0A9P3HHR3_9FUNG</name>
<dbReference type="Gene3D" id="3.80.10.10">
    <property type="entry name" value="Ribonuclease Inhibitor"/>
    <property type="match status" value="1"/>
</dbReference>
<gene>
    <name evidence="2" type="ORF">EMPS_08906</name>
</gene>
<feature type="region of interest" description="Disordered" evidence="1">
    <location>
        <begin position="323"/>
        <end position="347"/>
    </location>
</feature>
<feature type="compositionally biased region" description="Acidic residues" evidence="1">
    <location>
        <begin position="8"/>
        <end position="20"/>
    </location>
</feature>
<keyword evidence="3" id="KW-1185">Reference proteome</keyword>
<feature type="compositionally biased region" description="Acidic residues" evidence="1">
    <location>
        <begin position="31"/>
        <end position="46"/>
    </location>
</feature>
<evidence type="ECO:0000313" key="2">
    <source>
        <dbReference type="EMBL" id="GJJ76547.1"/>
    </source>
</evidence>
<evidence type="ECO:0000313" key="3">
    <source>
        <dbReference type="Proteomes" id="UP000827284"/>
    </source>
</evidence>